<evidence type="ECO:0000313" key="3">
    <source>
        <dbReference type="Proteomes" id="UP000824782"/>
    </source>
</evidence>
<feature type="region of interest" description="Disordered" evidence="1">
    <location>
        <begin position="749"/>
        <end position="779"/>
    </location>
</feature>
<name>A0AAV7BWP0_ENGPU</name>
<feature type="compositionally biased region" description="Basic and acidic residues" evidence="1">
    <location>
        <begin position="292"/>
        <end position="321"/>
    </location>
</feature>
<protein>
    <submittedName>
        <fullName evidence="2">Uncharacterized protein</fullName>
    </submittedName>
</protein>
<dbReference type="EMBL" id="WNYA01000004">
    <property type="protein sequence ID" value="KAG8576712.1"/>
    <property type="molecule type" value="Genomic_DNA"/>
</dbReference>
<organism evidence="2 3">
    <name type="scientific">Engystomops pustulosus</name>
    <name type="common">Tungara frog</name>
    <name type="synonym">Physalaemus pustulosus</name>
    <dbReference type="NCBI Taxonomy" id="76066"/>
    <lineage>
        <taxon>Eukaryota</taxon>
        <taxon>Metazoa</taxon>
        <taxon>Chordata</taxon>
        <taxon>Craniata</taxon>
        <taxon>Vertebrata</taxon>
        <taxon>Euteleostomi</taxon>
        <taxon>Amphibia</taxon>
        <taxon>Batrachia</taxon>
        <taxon>Anura</taxon>
        <taxon>Neobatrachia</taxon>
        <taxon>Hyloidea</taxon>
        <taxon>Leptodactylidae</taxon>
        <taxon>Leiuperinae</taxon>
        <taxon>Engystomops</taxon>
    </lineage>
</organism>
<sequence length="870" mass="96906">MTVSSGDCSSENSSTDQVPADKLAMSFLEATHNLIGELIPGKEEAGLSSVRRVVVILTDSENGDLILGPEEDLSEESGTSGTREESPTVDTQAVLPTDEEGRSSCICMPANSPGADSEEPPVDCVPSGNHATILRNCPHGTESTKLMEIDRQSPVADTLDADLMTCSSQGCDGTENTQCQKEGQAEKENSSSELTFEKCISSDDCGAREENYPKSRSKIENVIVDKILLLDKETGANNDVEAIMVNKEQKIQNKDKKGEHQNTLNLGHICDSESTSIDVTTSERGNPLTQTEDGRDHTGMASREEEGAAEEHSKETKKDEETQTGVNKSKSVHSGDQEKMNEDTFTVQDYVTCEDKTKETKNCIKLSQSDLCPYPGGSDTLVKSVLLSTEDLGSLTSLKERLRKNDTIIGPVKTPLTSTKDDTNEQETAHIPEESCSQFCDFLRCKDLTESSPSMELNLSYVSVNSEDHTVQEEEDPSTRSGKMLDIMQQNDKKKVTINDNHNITVSDKETTIDNRNDSMPEDETGFTKKESLSHSSNKSRGTEGMVILNNRHRDWKKTWRSVCERQIDKLRICHDGSKQKSSISKRIELQIIEKSKSKNVGHKQQLRPRSPPTADIFEMQEDVFLTSFSNEDTESSDHMDVIQEKEGDLVTQNKTTGTEQTHEQLSSEHNMCEMNKTKTGRAIRESVTGENNNDSMNKDRLTQTENELNVEIHQESDRIKTEQLSSPEMKDLEMQTLRSYIKNGVIKRKRDDAEEREDVMQSNDLNLSETGNTAGSEKADELLSFEESSLKVQVKYRNCEVDPKLEGSVNEKMLMDLEIDKKDINAEEKRCDSQIATEHTMKLNQLPIPYMTSAEEAGKHGMAINKQVS</sequence>
<accession>A0AAV7BWP0</accession>
<feature type="region of interest" description="Disordered" evidence="1">
    <location>
        <begin position="512"/>
        <end position="543"/>
    </location>
</feature>
<keyword evidence="3" id="KW-1185">Reference proteome</keyword>
<feature type="compositionally biased region" description="Polar residues" evidence="1">
    <location>
        <begin position="275"/>
        <end position="291"/>
    </location>
</feature>
<reference evidence="2" key="1">
    <citation type="thesis" date="2020" institute="ProQuest LLC" country="789 East Eisenhower Parkway, Ann Arbor, MI, USA">
        <title>Comparative Genomics and Chromosome Evolution.</title>
        <authorList>
            <person name="Mudd A.B."/>
        </authorList>
    </citation>
    <scope>NUCLEOTIDE SEQUENCE</scope>
    <source>
        <strain evidence="2">237g6f4</strain>
        <tissue evidence="2">Blood</tissue>
    </source>
</reference>
<feature type="compositionally biased region" description="Polar residues" evidence="1">
    <location>
        <begin position="323"/>
        <end position="332"/>
    </location>
</feature>
<comment type="caution">
    <text evidence="2">The sequence shown here is derived from an EMBL/GenBank/DDBJ whole genome shotgun (WGS) entry which is preliminary data.</text>
</comment>
<dbReference type="AlphaFoldDB" id="A0AAV7BWP0"/>
<dbReference type="Proteomes" id="UP000824782">
    <property type="component" value="Unassembled WGS sequence"/>
</dbReference>
<gene>
    <name evidence="2" type="ORF">GDO81_009941</name>
</gene>
<feature type="region of interest" description="Disordered" evidence="1">
    <location>
        <begin position="275"/>
        <end position="341"/>
    </location>
</feature>
<feature type="compositionally biased region" description="Polar residues" evidence="1">
    <location>
        <begin position="761"/>
        <end position="776"/>
    </location>
</feature>
<feature type="region of interest" description="Disordered" evidence="1">
    <location>
        <begin position="64"/>
        <end position="103"/>
    </location>
</feature>
<evidence type="ECO:0000313" key="2">
    <source>
        <dbReference type="EMBL" id="KAG8576712.1"/>
    </source>
</evidence>
<evidence type="ECO:0000256" key="1">
    <source>
        <dbReference type="SAM" id="MobiDB-lite"/>
    </source>
</evidence>
<proteinExistence type="predicted"/>